<dbReference type="InterPro" id="IPR006342">
    <property type="entry name" value="FkbM_mtfrase"/>
</dbReference>
<reference evidence="2 3" key="1">
    <citation type="submission" date="2023-07" db="EMBL/GenBank/DDBJ databases">
        <title>Genomic Encyclopedia of Type Strains, Phase IV (KMG-IV): sequencing the most valuable type-strain genomes for metagenomic binning, comparative biology and taxonomic classification.</title>
        <authorList>
            <person name="Goeker M."/>
        </authorList>
    </citation>
    <scope>NUCLEOTIDE SEQUENCE [LARGE SCALE GENOMIC DNA]</scope>
    <source>
        <strain evidence="2 3">DSM 19922</strain>
    </source>
</reference>
<dbReference type="NCBIfam" id="TIGR01444">
    <property type="entry name" value="fkbM_fam"/>
    <property type="match status" value="1"/>
</dbReference>
<accession>A0ABU0MTH9</accession>
<evidence type="ECO:0000259" key="1">
    <source>
        <dbReference type="Pfam" id="PF05050"/>
    </source>
</evidence>
<evidence type="ECO:0000313" key="2">
    <source>
        <dbReference type="EMBL" id="MDQ0536801.1"/>
    </source>
</evidence>
<feature type="domain" description="Methyltransferase FkbM" evidence="1">
    <location>
        <begin position="61"/>
        <end position="227"/>
    </location>
</feature>
<dbReference type="Gene3D" id="3.40.50.150">
    <property type="entry name" value="Vaccinia Virus protein VP39"/>
    <property type="match status" value="1"/>
</dbReference>
<dbReference type="SUPFAM" id="SSF53335">
    <property type="entry name" value="S-adenosyl-L-methionine-dependent methyltransferases"/>
    <property type="match status" value="1"/>
</dbReference>
<sequence length="260" mass="29427">MSRDEIFREVQKILDSGDRRAIQTFQLMLDIKNGNNNSNPEINGEYALGKAILPSSKIAFDVGANIGGWTKFALAVNPSLKVHCFEASKPHHEKLLMSRLQENISINFAAVCNQVGYADFHIFDENSEGNSLYKRSGLEEGFGLQEQKITEKVPSITIDYYCDVHGIKNIDFLKIDVEGAEIDALLGARQMFSEKRVRFATLEYGATWLPARKSLKDLYDFANDVGYGVKKIFPDRAVSRPHYDVRMDNYAYQNWLLSLG</sequence>
<protein>
    <submittedName>
        <fullName evidence="2">FkbM family methyltransferase</fullName>
    </submittedName>
</protein>
<comment type="caution">
    <text evidence="2">The sequence shown here is derived from an EMBL/GenBank/DDBJ whole genome shotgun (WGS) entry which is preliminary data.</text>
</comment>
<dbReference type="GO" id="GO:0008168">
    <property type="term" value="F:methyltransferase activity"/>
    <property type="evidence" value="ECO:0007669"/>
    <property type="project" value="UniProtKB-KW"/>
</dbReference>
<keyword evidence="2" id="KW-0489">Methyltransferase</keyword>
<dbReference type="Pfam" id="PF05050">
    <property type="entry name" value="Methyltransf_21"/>
    <property type="match status" value="1"/>
</dbReference>
<keyword evidence="3" id="KW-1185">Reference proteome</keyword>
<dbReference type="InterPro" id="IPR052514">
    <property type="entry name" value="SAM-dependent_MTase"/>
</dbReference>
<dbReference type="Proteomes" id="UP001244552">
    <property type="component" value="Unassembled WGS sequence"/>
</dbReference>
<dbReference type="InterPro" id="IPR029063">
    <property type="entry name" value="SAM-dependent_MTases_sf"/>
</dbReference>
<dbReference type="EMBL" id="JAUSVU010000032">
    <property type="protein sequence ID" value="MDQ0536801.1"/>
    <property type="molecule type" value="Genomic_DNA"/>
</dbReference>
<gene>
    <name evidence="2" type="ORF">QO018_005699</name>
</gene>
<name>A0ABU0MTH9_9PROT</name>
<dbReference type="PANTHER" id="PTHR34203:SF15">
    <property type="entry name" value="SLL1173 PROTEIN"/>
    <property type="match status" value="1"/>
</dbReference>
<organism evidence="2 3">
    <name type="scientific">Azospirillum picis</name>
    <dbReference type="NCBI Taxonomy" id="488438"/>
    <lineage>
        <taxon>Bacteria</taxon>
        <taxon>Pseudomonadati</taxon>
        <taxon>Pseudomonadota</taxon>
        <taxon>Alphaproteobacteria</taxon>
        <taxon>Rhodospirillales</taxon>
        <taxon>Azospirillaceae</taxon>
        <taxon>Azospirillum</taxon>
    </lineage>
</organism>
<proteinExistence type="predicted"/>
<dbReference type="GO" id="GO:0032259">
    <property type="term" value="P:methylation"/>
    <property type="evidence" value="ECO:0007669"/>
    <property type="project" value="UniProtKB-KW"/>
</dbReference>
<keyword evidence="2" id="KW-0808">Transferase</keyword>
<dbReference type="PANTHER" id="PTHR34203">
    <property type="entry name" value="METHYLTRANSFERASE, FKBM FAMILY PROTEIN"/>
    <property type="match status" value="1"/>
</dbReference>
<evidence type="ECO:0000313" key="3">
    <source>
        <dbReference type="Proteomes" id="UP001244552"/>
    </source>
</evidence>
<dbReference type="RefSeq" id="WP_209990190.1">
    <property type="nucleotide sequence ID" value="NZ_JAGINO010000032.1"/>
</dbReference>